<keyword evidence="3" id="KW-1185">Reference proteome</keyword>
<dbReference type="EMBL" id="SWJQ01001286">
    <property type="protein sequence ID" value="TRZ08636.1"/>
    <property type="molecule type" value="Genomic_DNA"/>
</dbReference>
<protein>
    <submittedName>
        <fullName evidence="2">Uncharacterized protein</fullName>
    </submittedName>
</protein>
<dbReference type="Proteomes" id="UP000796761">
    <property type="component" value="Unassembled WGS sequence"/>
</dbReference>
<accession>A0A8K1FYY5</accession>
<dbReference type="InterPro" id="IPR036397">
    <property type="entry name" value="RNaseH_sf"/>
</dbReference>
<name>A0A8K1FYY5_9PASS</name>
<comment type="caution">
    <text evidence="2">The sequence shown here is derived from an EMBL/GenBank/DDBJ whole genome shotgun (WGS) entry which is preliminary data.</text>
</comment>
<dbReference type="AlphaFoldDB" id="A0A8K1FYY5"/>
<feature type="region of interest" description="Disordered" evidence="1">
    <location>
        <begin position="98"/>
        <end position="117"/>
    </location>
</feature>
<gene>
    <name evidence="2" type="ORF">HGM15179_018474</name>
</gene>
<evidence type="ECO:0000313" key="3">
    <source>
        <dbReference type="Proteomes" id="UP000796761"/>
    </source>
</evidence>
<evidence type="ECO:0000256" key="1">
    <source>
        <dbReference type="SAM" id="MobiDB-lite"/>
    </source>
</evidence>
<dbReference type="GO" id="GO:0003676">
    <property type="term" value="F:nucleic acid binding"/>
    <property type="evidence" value="ECO:0007669"/>
    <property type="project" value="InterPro"/>
</dbReference>
<proteinExistence type="predicted"/>
<reference evidence="2" key="1">
    <citation type="submission" date="2019-04" db="EMBL/GenBank/DDBJ databases">
        <title>Genome assembly of Zosterops borbonicus 15179.</title>
        <authorList>
            <person name="Leroy T."/>
            <person name="Anselmetti Y."/>
            <person name="Tilak M.-K."/>
            <person name="Nabholz B."/>
        </authorList>
    </citation>
    <scope>NUCLEOTIDE SEQUENCE</scope>
    <source>
        <strain evidence="2">HGM_15179</strain>
        <tissue evidence="2">Muscle</tissue>
    </source>
</reference>
<sequence length="160" mass="17809">MVEMQTKVRPDLGEEELEEGEKWFVDGSARVIEGKRKSGYAIVDGLSGEVVESGPLAVVRLSNGCSFGQPCRHYIQGATLPEAWANPTTVRMVRRIERRDSQDVQQGGACSPRQRSERDADLGMARLFIEWVTGVGLRGTNHDLLPTYNEGMHNFCTNNK</sequence>
<evidence type="ECO:0000313" key="2">
    <source>
        <dbReference type="EMBL" id="TRZ08636.1"/>
    </source>
</evidence>
<dbReference type="Gene3D" id="3.30.420.10">
    <property type="entry name" value="Ribonuclease H-like superfamily/Ribonuclease H"/>
    <property type="match status" value="1"/>
</dbReference>
<organism evidence="2 3">
    <name type="scientific">Zosterops borbonicus</name>
    <dbReference type="NCBI Taxonomy" id="364589"/>
    <lineage>
        <taxon>Eukaryota</taxon>
        <taxon>Metazoa</taxon>
        <taxon>Chordata</taxon>
        <taxon>Craniata</taxon>
        <taxon>Vertebrata</taxon>
        <taxon>Euteleostomi</taxon>
        <taxon>Archelosauria</taxon>
        <taxon>Archosauria</taxon>
        <taxon>Dinosauria</taxon>
        <taxon>Saurischia</taxon>
        <taxon>Theropoda</taxon>
        <taxon>Coelurosauria</taxon>
        <taxon>Aves</taxon>
        <taxon>Neognathae</taxon>
        <taxon>Neoaves</taxon>
        <taxon>Telluraves</taxon>
        <taxon>Australaves</taxon>
        <taxon>Passeriformes</taxon>
        <taxon>Sylvioidea</taxon>
        <taxon>Zosteropidae</taxon>
        <taxon>Zosterops</taxon>
    </lineage>
</organism>